<evidence type="ECO:0000256" key="5">
    <source>
        <dbReference type="ARBA" id="ARBA00022490"/>
    </source>
</evidence>
<evidence type="ECO:0000256" key="2">
    <source>
        <dbReference type="ARBA" id="ARBA00004496"/>
    </source>
</evidence>
<dbReference type="KEGG" id="lji:ELX58_06640"/>
<evidence type="ECO:0000256" key="6">
    <source>
        <dbReference type="ARBA" id="ARBA00022917"/>
    </source>
</evidence>
<proteinExistence type="inferred from homology"/>
<dbReference type="Proteomes" id="UP000294321">
    <property type="component" value="Chromosome"/>
</dbReference>
<dbReference type="SMART" id="SM00937">
    <property type="entry name" value="PCRF"/>
    <property type="match status" value="1"/>
</dbReference>
<keyword evidence="6 8" id="KW-0648">Protein biosynthesis</keyword>
<dbReference type="FunFam" id="3.30.70.1660:FF:000004">
    <property type="entry name" value="Peptide chain release factor 1"/>
    <property type="match status" value="1"/>
</dbReference>
<evidence type="ECO:0000259" key="9">
    <source>
        <dbReference type="PROSITE" id="PS00745"/>
    </source>
</evidence>
<keyword evidence="5 8" id="KW-0963">Cytoplasm</keyword>
<comment type="PTM">
    <text evidence="8">Methylated by PrmC. Methylation increases the termination efficiency of RF1.</text>
</comment>
<evidence type="ECO:0000256" key="4">
    <source>
        <dbReference type="ARBA" id="ARBA00022481"/>
    </source>
</evidence>
<dbReference type="Gene3D" id="3.30.70.1660">
    <property type="match status" value="2"/>
</dbReference>
<dbReference type="InterPro" id="IPR045853">
    <property type="entry name" value="Pep_chain_release_fac_I_sf"/>
</dbReference>
<dbReference type="PROSITE" id="PS00745">
    <property type="entry name" value="RF_PROK_I"/>
    <property type="match status" value="1"/>
</dbReference>
<dbReference type="Gene3D" id="6.10.140.1950">
    <property type="match status" value="1"/>
</dbReference>
<feature type="domain" description="Prokaryotic-type class I peptide chain release factors" evidence="9">
    <location>
        <begin position="236"/>
        <end position="252"/>
    </location>
</feature>
<dbReference type="NCBIfam" id="TIGR00019">
    <property type="entry name" value="prfA"/>
    <property type="match status" value="1"/>
</dbReference>
<dbReference type="SUPFAM" id="SSF75620">
    <property type="entry name" value="Release factor"/>
    <property type="match status" value="1"/>
</dbReference>
<dbReference type="FunFam" id="3.30.70.1660:FF:000002">
    <property type="entry name" value="Peptide chain release factor 1"/>
    <property type="match status" value="1"/>
</dbReference>
<dbReference type="Pfam" id="PF03462">
    <property type="entry name" value="PCRF"/>
    <property type="match status" value="1"/>
</dbReference>
<evidence type="ECO:0000313" key="10">
    <source>
        <dbReference type="EMBL" id="QBP18781.1"/>
    </source>
</evidence>
<accession>A0A4P6ZLN4</accession>
<evidence type="ECO:0000256" key="7">
    <source>
        <dbReference type="ARBA" id="ARBA00050039"/>
    </source>
</evidence>
<keyword evidence="4 8" id="KW-0488">Methylation</keyword>
<evidence type="ECO:0000313" key="11">
    <source>
        <dbReference type="Proteomes" id="UP000294321"/>
    </source>
</evidence>
<sequence>MDEEKKEFRAIINQLQAAVDRYDELNELISDPQIIKDSRKFAKLSKEDGELRGLVTEFAHYKKLTKAIAGDKEMLGENLGNEMKALTKDEITKLSGQRAKSIHKLKLMLIPKDPNDNKNIIMEIHAAAGGDEGGLFAADLFNMYTRYAESQGWKVQVIDKHENEVGGFNEIVLMITGKNVYSKLKFENGAHRVQRIPKTESSGRIQTSTATVGVMPEEPNLKIKINPKDIRTDVFRASGAGGQHVNKTQSAVRMTYLPANIVVSIQDQRSQQQNRIKAMEVLKSRVYHYYKEKENKKYDEKRKSAVGSGARAERIRTYNYPQNRVTDHRINLTINKLDKVMNGDLEGIIDALIMSDQAKKLENLTK</sequence>
<dbReference type="Gene3D" id="3.30.160.20">
    <property type="match status" value="1"/>
</dbReference>
<dbReference type="Pfam" id="PF00472">
    <property type="entry name" value="RF-1"/>
    <property type="match status" value="1"/>
</dbReference>
<dbReference type="HAMAP" id="MF_00093">
    <property type="entry name" value="Rel_fac_1"/>
    <property type="match status" value="1"/>
</dbReference>
<organism evidence="10 11">
    <name type="scientific">Acetilactobacillus jinshanensis</name>
    <dbReference type="NCBI Taxonomy" id="1720083"/>
    <lineage>
        <taxon>Bacteria</taxon>
        <taxon>Bacillati</taxon>
        <taxon>Bacillota</taxon>
        <taxon>Bacilli</taxon>
        <taxon>Lactobacillales</taxon>
        <taxon>Lactobacillaceae</taxon>
        <taxon>Acetilactobacillus</taxon>
    </lineage>
</organism>
<evidence type="ECO:0000256" key="8">
    <source>
        <dbReference type="HAMAP-Rule" id="MF_00093"/>
    </source>
</evidence>
<dbReference type="InterPro" id="IPR005139">
    <property type="entry name" value="PCRF"/>
</dbReference>
<dbReference type="InterPro" id="IPR004373">
    <property type="entry name" value="RF-1"/>
</dbReference>
<gene>
    <name evidence="8" type="primary">prfA</name>
    <name evidence="10" type="ORF">ELX58_06640</name>
</gene>
<dbReference type="GO" id="GO:0005829">
    <property type="term" value="C:cytosol"/>
    <property type="evidence" value="ECO:0007669"/>
    <property type="project" value="UniProtKB-ARBA"/>
</dbReference>
<comment type="subcellular location">
    <subcellularLocation>
        <location evidence="2 8">Cytoplasm</location>
    </subcellularLocation>
</comment>
<feature type="modified residue" description="N5-methylglutamine" evidence="8">
    <location>
        <position position="243"/>
    </location>
</feature>
<evidence type="ECO:0000256" key="3">
    <source>
        <dbReference type="ARBA" id="ARBA00010835"/>
    </source>
</evidence>
<comment type="similarity">
    <text evidence="3 8">Belongs to the prokaryotic/mitochondrial release factor family.</text>
</comment>
<comment type="function">
    <text evidence="1 8">Peptide chain release factor 1 directs the termination of translation in response to the peptide chain termination codons UAG and UAA.</text>
</comment>
<evidence type="ECO:0000256" key="1">
    <source>
        <dbReference type="ARBA" id="ARBA00002986"/>
    </source>
</evidence>
<protein>
    <recommendedName>
        <fullName evidence="7 8">Peptide chain release factor 1</fullName>
        <shortName evidence="8">RF-1</shortName>
    </recommendedName>
</protein>
<dbReference type="AlphaFoldDB" id="A0A4P6ZLN4"/>
<reference evidence="11" key="1">
    <citation type="submission" date="2018-12" db="EMBL/GenBank/DDBJ databases">
        <title>A new species of lactobacillus.</title>
        <authorList>
            <person name="Jian Y."/>
            <person name="Xin L."/>
            <person name="Hong Z.J."/>
            <person name="Ming L.Z."/>
            <person name="Hong X.Z."/>
        </authorList>
    </citation>
    <scope>NUCLEOTIDE SEQUENCE [LARGE SCALE GENOMIC DNA]</scope>
    <source>
        <strain evidence="11">HSLZ-75</strain>
    </source>
</reference>
<dbReference type="NCBIfam" id="NF001859">
    <property type="entry name" value="PRK00591.1"/>
    <property type="match status" value="1"/>
</dbReference>
<name>A0A4P6ZLN4_9LACO</name>
<dbReference type="PANTHER" id="PTHR43804:SF7">
    <property type="entry name" value="LD18447P"/>
    <property type="match status" value="1"/>
</dbReference>
<dbReference type="RefSeq" id="WP_133442339.1">
    <property type="nucleotide sequence ID" value="NZ_CP034726.1"/>
</dbReference>
<dbReference type="InterPro" id="IPR050057">
    <property type="entry name" value="Prokaryotic/Mito_RF"/>
</dbReference>
<dbReference type="GO" id="GO:0016149">
    <property type="term" value="F:translation release factor activity, codon specific"/>
    <property type="evidence" value="ECO:0007669"/>
    <property type="project" value="UniProtKB-UniRule"/>
</dbReference>
<dbReference type="PANTHER" id="PTHR43804">
    <property type="entry name" value="LD18447P"/>
    <property type="match status" value="1"/>
</dbReference>
<dbReference type="EMBL" id="CP034726">
    <property type="protein sequence ID" value="QBP18781.1"/>
    <property type="molecule type" value="Genomic_DNA"/>
</dbReference>
<keyword evidence="11" id="KW-1185">Reference proteome</keyword>
<dbReference type="OrthoDB" id="9806673at2"/>
<dbReference type="InterPro" id="IPR000352">
    <property type="entry name" value="Pep_chain_release_fac_I"/>
</dbReference>
<dbReference type="FunFam" id="3.30.160.20:FF:000004">
    <property type="entry name" value="Peptide chain release factor 1"/>
    <property type="match status" value="1"/>
</dbReference>